<organism evidence="8 9">
    <name type="scientific">Dyella ginsengisoli</name>
    <dbReference type="NCBI Taxonomy" id="363848"/>
    <lineage>
        <taxon>Bacteria</taxon>
        <taxon>Pseudomonadati</taxon>
        <taxon>Pseudomonadota</taxon>
        <taxon>Gammaproteobacteria</taxon>
        <taxon>Lysobacterales</taxon>
        <taxon>Rhodanobacteraceae</taxon>
        <taxon>Dyella</taxon>
    </lineage>
</organism>
<dbReference type="InterPro" id="IPR051906">
    <property type="entry name" value="TolC-like"/>
</dbReference>
<dbReference type="Pfam" id="PF02321">
    <property type="entry name" value="OEP"/>
    <property type="match status" value="1"/>
</dbReference>
<keyword evidence="4" id="KW-1134">Transmembrane beta strand</keyword>
<dbReference type="PANTHER" id="PTHR30026">
    <property type="entry name" value="OUTER MEMBRANE PROTEIN TOLC"/>
    <property type="match status" value="1"/>
</dbReference>
<protein>
    <submittedName>
        <fullName evidence="8">TolC family protein</fullName>
    </submittedName>
</protein>
<evidence type="ECO:0000256" key="4">
    <source>
        <dbReference type="ARBA" id="ARBA00022452"/>
    </source>
</evidence>
<dbReference type="SUPFAM" id="SSF56954">
    <property type="entry name" value="Outer membrane efflux proteins (OEP)"/>
    <property type="match status" value="1"/>
</dbReference>
<reference evidence="8 9" key="1">
    <citation type="submission" date="2020-10" db="EMBL/GenBank/DDBJ databases">
        <title>Phylogeny of dyella-like bacteria.</title>
        <authorList>
            <person name="Fu J."/>
        </authorList>
    </citation>
    <scope>NUCLEOTIDE SEQUENCE [LARGE SCALE GENOMIC DNA]</scope>
    <source>
        <strain evidence="8 9">Gsoil3046</strain>
    </source>
</reference>
<accession>A0ABW8JP19</accession>
<comment type="similarity">
    <text evidence="2">Belongs to the outer membrane factor (OMF) (TC 1.B.17) family.</text>
</comment>
<keyword evidence="5" id="KW-0812">Transmembrane</keyword>
<keyword evidence="3" id="KW-0813">Transport</keyword>
<comment type="caution">
    <text evidence="8">The sequence shown here is derived from an EMBL/GenBank/DDBJ whole genome shotgun (WGS) entry which is preliminary data.</text>
</comment>
<dbReference type="PANTHER" id="PTHR30026:SF20">
    <property type="entry name" value="OUTER MEMBRANE PROTEIN TOLC"/>
    <property type="match status" value="1"/>
</dbReference>
<evidence type="ECO:0000256" key="6">
    <source>
        <dbReference type="ARBA" id="ARBA00023136"/>
    </source>
</evidence>
<keyword evidence="9" id="KW-1185">Reference proteome</keyword>
<comment type="subcellular location">
    <subcellularLocation>
        <location evidence="1">Cell outer membrane</location>
    </subcellularLocation>
</comment>
<evidence type="ECO:0000256" key="7">
    <source>
        <dbReference type="ARBA" id="ARBA00023237"/>
    </source>
</evidence>
<sequence>MPGLFLCAFAGATVPRAHADGAVPLTLDQAVRLGTQRAPLLDSRDAEVAASRDDAVRAGRLPDPVLSFGVANYPVTAPGAFSLRADSMTMRTVGVMQTIPSRAARQADRNAASAGVAAAQADRLALAQDLRQWIADAWIEGWAARQRLDLLQALREESDLAVRVTRARLRGGDGNAVDALAARAEQAALANRIDAATAELDRARASLARWIPEPQVDAPLAEPPDFTQLPVPVPTLQREVDRQAPMQPWQAREREAQAALDQARATLHPDWSVSLMYGQRAPRLSDMVTLQVGVSLPLFTRNRQDRAVSARQEARDAVQFAREDARRAQRESIARIAADWQGWNRQVDRDRELLLPLARDRTRVALAAYRGGGPLQPWLDARRDEIALRLDYTDALAAQARAWAALAYLLPASTLSSEHLP</sequence>
<evidence type="ECO:0000313" key="9">
    <source>
        <dbReference type="Proteomes" id="UP001620460"/>
    </source>
</evidence>
<name>A0ABW8JP19_9GAMM</name>
<dbReference type="EMBL" id="JADIKM010000001">
    <property type="protein sequence ID" value="MFK2902862.1"/>
    <property type="molecule type" value="Genomic_DNA"/>
</dbReference>
<dbReference type="Gene3D" id="1.20.1600.10">
    <property type="entry name" value="Outer membrane efflux proteins (OEP)"/>
    <property type="match status" value="1"/>
</dbReference>
<evidence type="ECO:0000256" key="5">
    <source>
        <dbReference type="ARBA" id="ARBA00022692"/>
    </source>
</evidence>
<evidence type="ECO:0000256" key="1">
    <source>
        <dbReference type="ARBA" id="ARBA00004442"/>
    </source>
</evidence>
<evidence type="ECO:0000256" key="3">
    <source>
        <dbReference type="ARBA" id="ARBA00022448"/>
    </source>
</evidence>
<keyword evidence="7" id="KW-0998">Cell outer membrane</keyword>
<proteinExistence type="inferred from homology"/>
<evidence type="ECO:0000256" key="2">
    <source>
        <dbReference type="ARBA" id="ARBA00007613"/>
    </source>
</evidence>
<dbReference type="InterPro" id="IPR003423">
    <property type="entry name" value="OMP_efflux"/>
</dbReference>
<dbReference type="Proteomes" id="UP001620460">
    <property type="component" value="Unassembled WGS sequence"/>
</dbReference>
<gene>
    <name evidence="8" type="ORF">ISP17_02715</name>
</gene>
<keyword evidence="6" id="KW-0472">Membrane</keyword>
<evidence type="ECO:0000313" key="8">
    <source>
        <dbReference type="EMBL" id="MFK2902862.1"/>
    </source>
</evidence>